<evidence type="ECO:0000256" key="2">
    <source>
        <dbReference type="ARBA" id="ARBA00004585"/>
    </source>
</evidence>
<dbReference type="InterPro" id="IPR006134">
    <property type="entry name" value="DNA-dir_DNA_pol_B_multi_dom"/>
</dbReference>
<dbReference type="Pfam" id="PF04757">
    <property type="entry name" value="Pex2_Pex12"/>
    <property type="match status" value="1"/>
</dbReference>
<proteinExistence type="inferred from homology"/>
<organism evidence="33 34">
    <name type="scientific">Blomia tropicalis</name>
    <name type="common">Mite</name>
    <dbReference type="NCBI Taxonomy" id="40697"/>
    <lineage>
        <taxon>Eukaryota</taxon>
        <taxon>Metazoa</taxon>
        <taxon>Ecdysozoa</taxon>
        <taxon>Arthropoda</taxon>
        <taxon>Chelicerata</taxon>
        <taxon>Arachnida</taxon>
        <taxon>Acari</taxon>
        <taxon>Acariformes</taxon>
        <taxon>Sarcoptiformes</taxon>
        <taxon>Astigmata</taxon>
        <taxon>Glycyphagoidea</taxon>
        <taxon>Echimyopodidae</taxon>
        <taxon>Blomia</taxon>
    </lineage>
</organism>
<dbReference type="Gene3D" id="3.30.70.2820">
    <property type="match status" value="1"/>
</dbReference>
<dbReference type="GO" id="GO:0015031">
    <property type="term" value="P:protein transport"/>
    <property type="evidence" value="ECO:0007669"/>
    <property type="project" value="UniProtKB-KW"/>
</dbReference>
<feature type="transmembrane region" description="Helical" evidence="25">
    <location>
        <begin position="1864"/>
        <end position="1884"/>
    </location>
</feature>
<evidence type="ECO:0000259" key="28">
    <source>
        <dbReference type="Pfam" id="PF04063"/>
    </source>
</evidence>
<dbReference type="Pfam" id="PF09771">
    <property type="entry name" value="Tmemb_18A"/>
    <property type="match status" value="1"/>
</dbReference>
<name>A0A9Q0M945_BLOTA</name>
<keyword evidence="15" id="KW-0863">Zinc-finger</keyword>
<dbReference type="Pfam" id="PF08996">
    <property type="entry name" value="zf-DNA_Pol"/>
    <property type="match status" value="1"/>
</dbReference>
<evidence type="ECO:0000256" key="8">
    <source>
        <dbReference type="ARBA" id="ARBA00017212"/>
    </source>
</evidence>
<keyword evidence="20" id="KW-0238">DNA-binding</keyword>
<dbReference type="InterPro" id="IPR015088">
    <property type="entry name" value="Znf_DNA-dir_DNA_pol_B_alpha"/>
</dbReference>
<dbReference type="Gene3D" id="1.25.10.10">
    <property type="entry name" value="Leucine-rich Repeat Variant"/>
    <property type="match status" value="1"/>
</dbReference>
<evidence type="ECO:0000256" key="16">
    <source>
        <dbReference type="ARBA" id="ARBA00022833"/>
    </source>
</evidence>
<dbReference type="Pfam" id="PF00136">
    <property type="entry name" value="DNA_pol_B"/>
    <property type="match status" value="1"/>
</dbReference>
<evidence type="ECO:0000256" key="20">
    <source>
        <dbReference type="ARBA" id="ARBA00023125"/>
    </source>
</evidence>
<evidence type="ECO:0000256" key="14">
    <source>
        <dbReference type="ARBA" id="ARBA00022723"/>
    </source>
</evidence>
<evidence type="ECO:0000256" key="1">
    <source>
        <dbReference type="ARBA" id="ARBA00004123"/>
    </source>
</evidence>
<dbReference type="Pfam" id="PF04063">
    <property type="entry name" value="DUF383"/>
    <property type="match status" value="1"/>
</dbReference>
<dbReference type="GO" id="GO:0003887">
    <property type="term" value="F:DNA-directed DNA polymerase activity"/>
    <property type="evidence" value="ECO:0007669"/>
    <property type="project" value="UniProtKB-KW"/>
</dbReference>
<dbReference type="OMA" id="ELNCLPL"/>
<feature type="domain" description="Pex N-terminal" evidence="30">
    <location>
        <begin position="1551"/>
        <end position="1715"/>
    </location>
</feature>
<evidence type="ECO:0000256" key="4">
    <source>
        <dbReference type="ARBA" id="ARBA00005755"/>
    </source>
</evidence>
<dbReference type="InterPro" id="IPR045846">
    <property type="entry name" value="POLBc_alpha"/>
</dbReference>
<dbReference type="InterPro" id="IPR019168">
    <property type="entry name" value="NEP1-R1"/>
</dbReference>
<dbReference type="InterPro" id="IPR012337">
    <property type="entry name" value="RNaseH-like_sf"/>
</dbReference>
<dbReference type="InterPro" id="IPR007206">
    <property type="entry name" value="Protein_HGH1_C"/>
</dbReference>
<dbReference type="InterPro" id="IPR024647">
    <property type="entry name" value="DNA_pol_a_cat_su_N"/>
</dbReference>
<dbReference type="InterPro" id="IPR038256">
    <property type="entry name" value="Pol_alpha_znc_sf"/>
</dbReference>
<dbReference type="Gene3D" id="2.40.50.730">
    <property type="match status" value="1"/>
</dbReference>
<dbReference type="GO" id="GO:0008270">
    <property type="term" value="F:zinc ion binding"/>
    <property type="evidence" value="ECO:0007669"/>
    <property type="project" value="UniProtKB-KW"/>
</dbReference>
<evidence type="ECO:0000256" key="9">
    <source>
        <dbReference type="ARBA" id="ARBA00022448"/>
    </source>
</evidence>
<dbReference type="InterPro" id="IPR006133">
    <property type="entry name" value="DNA-dir_DNA_pol_B_exonuc"/>
</dbReference>
<evidence type="ECO:0000256" key="10">
    <source>
        <dbReference type="ARBA" id="ARBA00022679"/>
    </source>
</evidence>
<dbReference type="SUPFAM" id="SSF53098">
    <property type="entry name" value="Ribonuclease H-like"/>
    <property type="match status" value="1"/>
</dbReference>
<reference evidence="33" key="1">
    <citation type="submission" date="2022-12" db="EMBL/GenBank/DDBJ databases">
        <title>Genome assemblies of Blomia tropicalis.</title>
        <authorList>
            <person name="Cui Y."/>
        </authorList>
    </citation>
    <scope>NUCLEOTIDE SEQUENCE</scope>
    <source>
        <tissue evidence="33">Adult mites</tissue>
    </source>
</reference>
<comment type="caution">
    <text evidence="33">The sequence shown here is derived from an EMBL/GenBank/DDBJ whole genome shotgun (WGS) entry which is preliminary data.</text>
</comment>
<evidence type="ECO:0000256" key="12">
    <source>
        <dbReference type="ARBA" id="ARBA00022695"/>
    </source>
</evidence>
<gene>
    <name evidence="33" type="ORF">RDWZM_000186</name>
</gene>
<evidence type="ECO:0000256" key="18">
    <source>
        <dbReference type="ARBA" id="ARBA00022932"/>
    </source>
</evidence>
<evidence type="ECO:0000256" key="17">
    <source>
        <dbReference type="ARBA" id="ARBA00022927"/>
    </source>
</evidence>
<dbReference type="GO" id="GO:0006272">
    <property type="term" value="P:leading strand elongation"/>
    <property type="evidence" value="ECO:0007669"/>
    <property type="project" value="TreeGrafter"/>
</dbReference>
<keyword evidence="9" id="KW-0813">Transport</keyword>
<evidence type="ECO:0000256" key="3">
    <source>
        <dbReference type="ARBA" id="ARBA00004906"/>
    </source>
</evidence>
<keyword evidence="16" id="KW-0862">Zinc</keyword>
<dbReference type="GO" id="GO:0071595">
    <property type="term" value="C:Nem1-Spo7 phosphatase complex"/>
    <property type="evidence" value="ECO:0007669"/>
    <property type="project" value="InterPro"/>
</dbReference>
<evidence type="ECO:0000259" key="31">
    <source>
        <dbReference type="Pfam" id="PF08996"/>
    </source>
</evidence>
<dbReference type="Pfam" id="PF03104">
    <property type="entry name" value="DNA_pol_B_exo1"/>
    <property type="match status" value="1"/>
</dbReference>
<evidence type="ECO:0000259" key="29">
    <source>
        <dbReference type="Pfam" id="PF04064"/>
    </source>
</evidence>
<dbReference type="NCBIfam" id="TIGR00592">
    <property type="entry name" value="pol2"/>
    <property type="match status" value="1"/>
</dbReference>
<dbReference type="InterPro" id="IPR036397">
    <property type="entry name" value="RNaseH_sf"/>
</dbReference>
<evidence type="ECO:0000256" key="19">
    <source>
        <dbReference type="ARBA" id="ARBA00022989"/>
    </source>
</evidence>
<keyword evidence="19 25" id="KW-1133">Transmembrane helix</keyword>
<keyword evidence="11 25" id="KW-0812">Transmembrane</keyword>
<evidence type="ECO:0000259" key="27">
    <source>
        <dbReference type="Pfam" id="PF03104"/>
    </source>
</evidence>
<feature type="compositionally biased region" description="Acidic residues" evidence="24">
    <location>
        <begin position="864"/>
        <end position="877"/>
    </location>
</feature>
<dbReference type="InterPro" id="IPR006172">
    <property type="entry name" value="DNA-dir_DNA_pol_B"/>
</dbReference>
<dbReference type="EC" id="2.7.7.7" evidence="6"/>
<feature type="region of interest" description="Disordered" evidence="24">
    <location>
        <begin position="195"/>
        <end position="216"/>
    </location>
</feature>
<evidence type="ECO:0000256" key="23">
    <source>
        <dbReference type="ARBA" id="ARBA00023242"/>
    </source>
</evidence>
<evidence type="ECO:0000259" key="30">
    <source>
        <dbReference type="Pfam" id="PF04757"/>
    </source>
</evidence>
<dbReference type="PRINTS" id="PR00106">
    <property type="entry name" value="DNAPOLB"/>
</dbReference>
<sequence length="2288" mass="263864">MSEGRAKRSLSKNAIEKSEAFNKFKSLHGRKNKCEVEEETPVYDDVDEEDYAKLVSQRQEEDWIVDDDGSGYTEHGREIFDDDEDGEQLNGNFNKLNGTGKRTKYSLHKNKTNQNEKPKGDIRNMFSAMNCKSTNSKSIGKGKNLFDSNCDNVNSGKSMKEIEIDNNEIELLVQSIAPLPVKNSTPKLLKLEKRTPTSTPTTTNSPCMSSLSLSKKRSSKTANIGRNIFSSSIKKQALSYEDELNFDDIIEEQKVEDNSNSSVGKALSVPKPPPVNIKSEPLDFDLSNDDYMLPDNSAYDDIELDNVDIKPNIKQLESNLEESKPDTKNQNLFDEEEWILTGLNNIPAKEVIGPVNVPANLPTETDSDGNKLVKFFWFDAFSDTSRNTDTIYLFGKVWNEKLSKYINSSLVVKNIERRIYLLPREYFRNDKAQKVTFQDVYNEFCEKVATKFKIMKFRSRKVWKKYAFDISNIPSEAEYLEIYYSATYPIIPEEYHYGNTYRYVFGSNANILENFILELDLKGPQWLTIKNPEISETPITWTKLEMVVQNQTQLSVESNNQPPAPEFTVLSLNFKIFSNTETKQNEIIGVSCLIKNSFRFENNYSGKPSNQTENSKYDSHFCMITRPSAKTGIELPIDFSSKMALKDYTKTTIIVSNSERELLSCFLAKFHQIDPDIIVGHDIFGFDYDLLLSRFAHYKIQNLWSKLGRIKRSGLPIRTKDKHLLSGRLICDIKILARELIRAKSYDLTELCAQILKKSRFEIVQTMLPNYYVNTPSLLRLIDFFMKDNDLILNIMYELNCLPLVKQITNIAGNLLSRTLLGGRSERNEYLLLHAFYQKGYIVPDKISRFQKVSTSNFEIGEPDADVCGDNADDDDNDKDKIQTEKGSKKSIQSKRNNKSSYIGGLVLEPKIGFYDKFILLMDFNSLYPSIIQEYNICFTTVKLPQSAMAADVTPEEIASILANNINKKSNLTNDDEGILPTEIRKLVESRRKVKSQLFKPNLSEEEKTQLDIKQKALKITANSMYGCLGFQHSRFYAKHLASLITYKGREILMNTKELVEKIGYDVIYGDTDSIMIMTNCVKYEDVRETGYKIQTEVNRLYKLLEIDIDGIFRCMLLLKKKKYAALTISKGPNGSLRYQREIKGLDIVRRDWSTIAKIAGETILDKILVPDQPLELIVDGIHTYLKQLADSLRANEITLENFIINKALTKKPEEYNDAKLSHVGVALRYNKNNLGKQLRGGDTVSFVICLDGTTNAAMQRAYHIDELRQNTDGNLKIDINYYLSQQLLPVVSRLVEPIDGTDTGIIAEFLGVETYKPSSHQIRTELDPTLNSEDHKYDICKPIIFKCPSASCGKDIEVRDLFVSMNKHLSDLKGRDPKELQTDPNLFKLTISECEHCGFQFNHTKHGFYFDIQLRKQISQFINRFYRMETYCDDQACNNWTRYLTGPMHPKSGLACTKCKVGNLKLMYNEYMLYQQLSFFAHIFNLESSLNRFTLLDLSKEQKVERLNIKEKYSEMCSRLHQTVQNYLDRSAYNEVDLGSLFRKFRYNSINSRSWTEHFLSLQRFNHSQTPLNHNEIILSLVLLCIVPYLLEKLDHQFETIKDQQLLNEKIGQQIQLNWNDQSLLDYYPKLKQLYSMLKIVLWVSYAAGSHNYGHKLLIVLQNNIQLGYRNEQILSNDKSNFHYRLTETVAKIFDLTMKSSAFLVQFLEYWYSQSDVRQMLANGFVEKCIPSAPKKLDLISTSSDICPLCLQTRINKTAISTSGYVFYMNNLGSSLNHQLHHNTSSSAQASFELNPTIQCNDLKAFERRLMETILQQRPRERLWRIMLAISLLLTLICSYFWLHDSMNTDATLIDSLVTHYMFSVNCLVLIFLFVLGAHRRVIQSNIIVNRIRQVLYDFAITCDDSDILSSDYMERELYIRKNYKQIVPLVRWFAKTIVSLDQKQDSNKQTKSSQSSDEENYILYMLNLLVSISSAATCDDSICTQICDVMLEPSSNQFLLYLNRCVFEHEANDSHLGILVNFTRYSPITDRLINETLTTFNLKAFITKLIDTLRNPILKYREDALLNNRHLLSAFLTNLTQSKLVRNILVDEKLVNSLMIVYENTTDLDVKRAVLCVVRNCCFDGETHPKLISKDDNELLIKLIFPLTGPEKFDSVEMEKLPLELQYLSNDKNRERSAEMRELLLESLFQLCSTRYGRELIRESNIYLLLREYHKWETDKASLLSLENVIDVLIKTEEELLNFDNLKDVDIPQDLIEKFDKLDRQLRDEPIPSVPSIELASNDQDQ</sequence>
<evidence type="ECO:0000259" key="32">
    <source>
        <dbReference type="Pfam" id="PF12254"/>
    </source>
</evidence>
<feature type="transmembrane region" description="Helical" evidence="25">
    <location>
        <begin position="1824"/>
        <end position="1844"/>
    </location>
</feature>
<dbReference type="Pfam" id="PF04064">
    <property type="entry name" value="DUF384"/>
    <property type="match status" value="1"/>
</dbReference>
<comment type="similarity">
    <text evidence="5">Belongs to the pex2/pex10/pex12 family.</text>
</comment>
<feature type="domain" description="DNA-directed DNA polymerase family B exonuclease" evidence="27">
    <location>
        <begin position="504"/>
        <end position="750"/>
    </location>
</feature>
<dbReference type="GO" id="GO:0005778">
    <property type="term" value="C:peroxisomal membrane"/>
    <property type="evidence" value="ECO:0007669"/>
    <property type="project" value="UniProtKB-SubCell"/>
</dbReference>
<dbReference type="InterPro" id="IPR023211">
    <property type="entry name" value="DNA_pol_palm_dom_sf"/>
</dbReference>
<dbReference type="SUPFAM" id="SSF56672">
    <property type="entry name" value="DNA/RNA polymerases"/>
    <property type="match status" value="1"/>
</dbReference>
<keyword evidence="34" id="KW-1185">Reference proteome</keyword>
<dbReference type="Gene3D" id="6.10.10.100">
    <property type="match status" value="1"/>
</dbReference>
<dbReference type="GO" id="GO:0003688">
    <property type="term" value="F:DNA replication origin binding"/>
    <property type="evidence" value="ECO:0007669"/>
    <property type="project" value="TreeGrafter"/>
</dbReference>
<dbReference type="EMBL" id="JAPWDV010000001">
    <property type="protein sequence ID" value="KAJ6221641.1"/>
    <property type="molecule type" value="Genomic_DNA"/>
</dbReference>
<evidence type="ECO:0000256" key="15">
    <source>
        <dbReference type="ARBA" id="ARBA00022771"/>
    </source>
</evidence>
<dbReference type="SMART" id="SM00486">
    <property type="entry name" value="POLBc"/>
    <property type="match status" value="1"/>
</dbReference>
<evidence type="ECO:0000256" key="21">
    <source>
        <dbReference type="ARBA" id="ARBA00023136"/>
    </source>
</evidence>
<dbReference type="GO" id="GO:0006273">
    <property type="term" value="P:lagging strand elongation"/>
    <property type="evidence" value="ECO:0007669"/>
    <property type="project" value="TreeGrafter"/>
</dbReference>
<dbReference type="GO" id="GO:0005658">
    <property type="term" value="C:alpha DNA polymerase:primase complex"/>
    <property type="evidence" value="ECO:0007669"/>
    <property type="project" value="TreeGrafter"/>
</dbReference>
<dbReference type="Gene3D" id="3.30.420.10">
    <property type="entry name" value="Ribonuclease H-like superfamily/Ribonuclease H"/>
    <property type="match status" value="1"/>
</dbReference>
<evidence type="ECO:0000256" key="13">
    <source>
        <dbReference type="ARBA" id="ARBA00022705"/>
    </source>
</evidence>
<feature type="domain" description="DNA-directed DNA polymerase family B multifunctional" evidence="26">
    <location>
        <begin position="816"/>
        <end position="1299"/>
    </location>
</feature>
<evidence type="ECO:0000259" key="26">
    <source>
        <dbReference type="Pfam" id="PF00136"/>
    </source>
</evidence>
<dbReference type="InterPro" id="IPR007205">
    <property type="entry name" value="Protein_HGH1_N"/>
</dbReference>
<evidence type="ECO:0000313" key="33">
    <source>
        <dbReference type="EMBL" id="KAJ6221641.1"/>
    </source>
</evidence>
<dbReference type="Gene3D" id="1.10.132.60">
    <property type="entry name" value="DNA polymerase family B, C-terminal domain"/>
    <property type="match status" value="1"/>
</dbReference>
<keyword evidence="10" id="KW-0808">Transferase</keyword>
<dbReference type="InterPro" id="IPR042087">
    <property type="entry name" value="DNA_pol_B_thumb"/>
</dbReference>
<dbReference type="InterPro" id="IPR017964">
    <property type="entry name" value="DNA-dir_DNA_pol_B_CS"/>
</dbReference>
<keyword evidence="22" id="KW-0576">Peroxisome</keyword>
<keyword evidence="21 25" id="KW-0472">Membrane</keyword>
<feature type="domain" description="Protein HGH1 C-terminal" evidence="29">
    <location>
        <begin position="2189"/>
        <end position="2241"/>
    </location>
</feature>
<dbReference type="Gene3D" id="1.10.287.690">
    <property type="entry name" value="Helix hairpin bin"/>
    <property type="match status" value="1"/>
</dbReference>
<keyword evidence="12" id="KW-0548">Nucleotidyltransferase</keyword>
<keyword evidence="17" id="KW-0653">Protein transport</keyword>
<dbReference type="PANTHER" id="PTHR45861:SF1">
    <property type="entry name" value="DNA POLYMERASE ALPHA CATALYTIC SUBUNIT"/>
    <property type="match status" value="1"/>
</dbReference>
<feature type="domain" description="Protein HGH1 N-terminal" evidence="28">
    <location>
        <begin position="2013"/>
        <end position="2183"/>
    </location>
</feature>
<feature type="domain" description="Zinc finger DNA-directed DNA polymerase family B alpha" evidence="31">
    <location>
        <begin position="1333"/>
        <end position="1543"/>
    </location>
</feature>
<feature type="compositionally biased region" description="Low complexity" evidence="24">
    <location>
        <begin position="196"/>
        <end position="213"/>
    </location>
</feature>
<dbReference type="Gene3D" id="1.10.3200.20">
    <property type="entry name" value="DNA Polymerase alpha, zinc finger"/>
    <property type="match status" value="1"/>
</dbReference>
<dbReference type="GO" id="GO:0003697">
    <property type="term" value="F:single-stranded DNA binding"/>
    <property type="evidence" value="ECO:0007669"/>
    <property type="project" value="TreeGrafter"/>
</dbReference>
<evidence type="ECO:0000256" key="6">
    <source>
        <dbReference type="ARBA" id="ARBA00012417"/>
    </source>
</evidence>
<evidence type="ECO:0000256" key="7">
    <source>
        <dbReference type="ARBA" id="ARBA00014076"/>
    </source>
</evidence>
<dbReference type="PROSITE" id="PS00116">
    <property type="entry name" value="DNA_POLYMERASE_B"/>
    <property type="match status" value="1"/>
</dbReference>
<feature type="region of interest" description="Disordered" evidence="24">
    <location>
        <begin position="255"/>
        <end position="276"/>
    </location>
</feature>
<evidence type="ECO:0000256" key="22">
    <source>
        <dbReference type="ARBA" id="ARBA00023140"/>
    </source>
</evidence>
<dbReference type="GO" id="GO:1902975">
    <property type="term" value="P:mitotic DNA replication initiation"/>
    <property type="evidence" value="ECO:0007669"/>
    <property type="project" value="InterPro"/>
</dbReference>
<keyword evidence="18" id="KW-0239">DNA-directed DNA polymerase</keyword>
<accession>A0A9Q0M945</accession>
<protein>
    <recommendedName>
        <fullName evidence="8">DNA polymerase alpha catalytic subunit</fullName>
        <ecNumber evidence="6">2.7.7.7</ecNumber>
    </recommendedName>
    <alternativeName>
        <fullName evidence="7">Protein HGH1 homolog</fullName>
    </alternativeName>
</protein>
<dbReference type="PANTHER" id="PTHR45861">
    <property type="entry name" value="DNA POLYMERASE ALPHA CATALYTIC SUBUNIT"/>
    <property type="match status" value="1"/>
</dbReference>
<evidence type="ECO:0000256" key="24">
    <source>
        <dbReference type="SAM" id="MobiDB-lite"/>
    </source>
</evidence>
<evidence type="ECO:0000256" key="5">
    <source>
        <dbReference type="ARBA" id="ARBA00008704"/>
    </source>
</evidence>
<dbReference type="InterPro" id="IPR011989">
    <property type="entry name" value="ARM-like"/>
</dbReference>
<dbReference type="GO" id="GO:0003682">
    <property type="term" value="F:chromatin binding"/>
    <property type="evidence" value="ECO:0007669"/>
    <property type="project" value="TreeGrafter"/>
</dbReference>
<dbReference type="Gene3D" id="3.90.1600.10">
    <property type="entry name" value="Palm domain of DNA polymerase"/>
    <property type="match status" value="1"/>
</dbReference>
<comment type="similarity">
    <text evidence="4">Belongs to the DNA polymerase type-B family.</text>
</comment>
<dbReference type="CDD" id="cd05532">
    <property type="entry name" value="POLBc_alpha"/>
    <property type="match status" value="1"/>
</dbReference>
<feature type="domain" description="DNA polymerase alpha catalytic subunit N-terminal" evidence="32">
    <location>
        <begin position="29"/>
        <end position="81"/>
    </location>
</feature>
<evidence type="ECO:0000256" key="25">
    <source>
        <dbReference type="SAM" id="Phobius"/>
    </source>
</evidence>
<keyword evidence="14" id="KW-0479">Metal-binding</keyword>
<comment type="pathway">
    <text evidence="3">Protein modification; protein ubiquitination.</text>
</comment>
<keyword evidence="23" id="KW-0539">Nucleus</keyword>
<evidence type="ECO:0000256" key="11">
    <source>
        <dbReference type="ARBA" id="ARBA00022692"/>
    </source>
</evidence>
<feature type="region of interest" description="Disordered" evidence="24">
    <location>
        <begin position="864"/>
        <end position="894"/>
    </location>
</feature>
<dbReference type="InterPro" id="IPR043502">
    <property type="entry name" value="DNA/RNA_pol_sf"/>
</dbReference>
<dbReference type="GO" id="GO:0000166">
    <property type="term" value="F:nucleotide binding"/>
    <property type="evidence" value="ECO:0007669"/>
    <property type="project" value="InterPro"/>
</dbReference>
<dbReference type="Pfam" id="PF12254">
    <property type="entry name" value="DNA_pol_alpha_N"/>
    <property type="match status" value="1"/>
</dbReference>
<dbReference type="InterPro" id="IPR006845">
    <property type="entry name" value="Pex_N"/>
</dbReference>
<feature type="compositionally biased region" description="Basic and acidic residues" evidence="24">
    <location>
        <begin position="878"/>
        <end position="888"/>
    </location>
</feature>
<dbReference type="CDD" id="cd05776">
    <property type="entry name" value="DNA_polB_alpha_exo"/>
    <property type="match status" value="1"/>
</dbReference>
<dbReference type="Proteomes" id="UP001142055">
    <property type="component" value="Chromosome 1"/>
</dbReference>
<evidence type="ECO:0000313" key="34">
    <source>
        <dbReference type="Proteomes" id="UP001142055"/>
    </source>
</evidence>
<comment type="subcellular location">
    <subcellularLocation>
        <location evidence="1">Nucleus</location>
    </subcellularLocation>
    <subcellularLocation>
        <location evidence="2">Peroxisome membrane</location>
        <topology evidence="2">Multi-pass membrane protein</topology>
    </subcellularLocation>
</comment>
<keyword evidence="13" id="KW-0235">DNA replication</keyword>